<dbReference type="Proteomes" id="UP000475155">
    <property type="component" value="Unassembled WGS sequence"/>
</dbReference>
<feature type="domain" description="Mur ligase C-terminal" evidence="13">
    <location>
        <begin position="336"/>
        <end position="473"/>
    </location>
</feature>
<comment type="function">
    <text evidence="10 11">Involved in cell wall formation. Catalyzes the final step in the synthesis of UDP-N-acetylmuramoyl-pentapeptide, the precursor of murein.</text>
</comment>
<evidence type="ECO:0000256" key="1">
    <source>
        <dbReference type="ARBA" id="ARBA00022490"/>
    </source>
</evidence>
<dbReference type="InterPro" id="IPR035911">
    <property type="entry name" value="MurE/MurF_N"/>
</dbReference>
<evidence type="ECO:0000313" key="16">
    <source>
        <dbReference type="Proteomes" id="UP000475155"/>
    </source>
</evidence>
<dbReference type="Gene3D" id="3.40.1390.10">
    <property type="entry name" value="MurE/MurF, N-terminal domain"/>
    <property type="match status" value="1"/>
</dbReference>
<dbReference type="InterPro" id="IPR005863">
    <property type="entry name" value="UDP-N-AcMur_synth"/>
</dbReference>
<sequence>MMLITVKEAAQAVDGELHGGSAGDGSEAISSVVTDSRKVEAGSLFVAIAGERVDGHDFLGKALEAGAVAALVDHVVDGVDIDQIVVGDTVAALGLLAKENIRRRRVESEPFTVIGITGSVGKTTTKDLLKALLSSQARTIAPIGSFNNDIGMPLTALEVDSQTRYLVSEMGASHIGEIAYLTSIARPDISIVLKVGVAHLGEFGSVENIQKAKSEIVRALDEDGVAILNVDDNHVVPMANLAPGLVYWFGQGSDAQIRAWNVSADDHDRASFDMKLPDVADPLHVRLGIPGRHNVMNALAASAAAWYLDVPAEDIVRVLGEQKRISPHRMAVSTLERAGASFTVIDDSFNANPDSMKAGLDGLAGWKVAEGGSAPFRIAVLGSMLELGGDEAALHRGIGEYAAGLGLDAVIAVGSDHDSTLDSLAADLVEGVRAGGEGNGPVPELVHDVDAADRAVLRLALRHPHAVVLLKGSHASGLSGLAARWERNDSVPDLAGLSEGKSIQNGETL</sequence>
<proteinExistence type="inferred from homology"/>
<feature type="binding site" evidence="10">
    <location>
        <begin position="118"/>
        <end position="124"/>
    </location>
    <ligand>
        <name>ATP</name>
        <dbReference type="ChEBI" id="CHEBI:30616"/>
    </ligand>
</feature>
<evidence type="ECO:0000256" key="6">
    <source>
        <dbReference type="ARBA" id="ARBA00022960"/>
    </source>
</evidence>
<dbReference type="NCBIfam" id="TIGR01143">
    <property type="entry name" value="murF"/>
    <property type="match status" value="1"/>
</dbReference>
<dbReference type="PANTHER" id="PTHR43024">
    <property type="entry name" value="UDP-N-ACETYLMURAMOYL-TRIPEPTIDE--D-ALANYL-D-ALANINE LIGASE"/>
    <property type="match status" value="1"/>
</dbReference>
<dbReference type="Pfam" id="PF02875">
    <property type="entry name" value="Mur_ligase_C"/>
    <property type="match status" value="1"/>
</dbReference>
<evidence type="ECO:0000256" key="4">
    <source>
        <dbReference type="ARBA" id="ARBA00022741"/>
    </source>
</evidence>
<keyword evidence="6 10" id="KW-0133">Cell shape</keyword>
<dbReference type="InterPro" id="IPR000713">
    <property type="entry name" value="Mur_ligase_N"/>
</dbReference>
<keyword evidence="8 10" id="KW-0131">Cell cycle</keyword>
<comment type="catalytic activity">
    <reaction evidence="10 11">
        <text>D-alanyl-D-alanine + UDP-N-acetyl-alpha-D-muramoyl-L-alanyl-gamma-D-glutamyl-meso-2,6-diaminopimelate + ATP = UDP-N-acetyl-alpha-D-muramoyl-L-alanyl-gamma-D-glutamyl-meso-2,6-diaminopimeloyl-D-alanyl-D-alanine + ADP + phosphate + H(+)</text>
        <dbReference type="Rhea" id="RHEA:28374"/>
        <dbReference type="ChEBI" id="CHEBI:15378"/>
        <dbReference type="ChEBI" id="CHEBI:30616"/>
        <dbReference type="ChEBI" id="CHEBI:43474"/>
        <dbReference type="ChEBI" id="CHEBI:57822"/>
        <dbReference type="ChEBI" id="CHEBI:61386"/>
        <dbReference type="ChEBI" id="CHEBI:83905"/>
        <dbReference type="ChEBI" id="CHEBI:456216"/>
        <dbReference type="EC" id="6.3.2.10"/>
    </reaction>
</comment>
<evidence type="ECO:0000256" key="9">
    <source>
        <dbReference type="ARBA" id="ARBA00023316"/>
    </source>
</evidence>
<dbReference type="Pfam" id="PF01225">
    <property type="entry name" value="Mur_ligase"/>
    <property type="match status" value="1"/>
</dbReference>
<dbReference type="SUPFAM" id="SSF53244">
    <property type="entry name" value="MurD-like peptide ligases, peptide-binding domain"/>
    <property type="match status" value="1"/>
</dbReference>
<keyword evidence="3 10" id="KW-0132">Cell division</keyword>
<evidence type="ECO:0000259" key="13">
    <source>
        <dbReference type="Pfam" id="PF02875"/>
    </source>
</evidence>
<dbReference type="RefSeq" id="WP_163199629.1">
    <property type="nucleotide sequence ID" value="NZ_WHZU01000009.1"/>
</dbReference>
<keyword evidence="7 10" id="KW-0573">Peptidoglycan synthesis</keyword>
<evidence type="ECO:0000256" key="3">
    <source>
        <dbReference type="ARBA" id="ARBA00022618"/>
    </source>
</evidence>
<name>A0ABX0CC36_9BIFI</name>
<keyword evidence="4 10" id="KW-0547">Nucleotide-binding</keyword>
<accession>A0ABX0CC36</accession>
<keyword evidence="16" id="KW-1185">Reference proteome</keyword>
<dbReference type="Gene3D" id="3.90.190.20">
    <property type="entry name" value="Mur ligase, C-terminal domain"/>
    <property type="match status" value="1"/>
</dbReference>
<evidence type="ECO:0000256" key="2">
    <source>
        <dbReference type="ARBA" id="ARBA00022598"/>
    </source>
</evidence>
<organism evidence="15 16">
    <name type="scientific">Bifidobacterium saimiriisciurei</name>
    <dbReference type="NCBI Taxonomy" id="2661627"/>
    <lineage>
        <taxon>Bacteria</taxon>
        <taxon>Bacillati</taxon>
        <taxon>Actinomycetota</taxon>
        <taxon>Actinomycetes</taxon>
        <taxon>Bifidobacteriales</taxon>
        <taxon>Bifidobacteriaceae</taxon>
        <taxon>Bifidobacterium</taxon>
    </lineage>
</organism>
<dbReference type="Gene3D" id="3.40.1190.10">
    <property type="entry name" value="Mur-like, catalytic domain"/>
    <property type="match status" value="1"/>
</dbReference>
<dbReference type="SUPFAM" id="SSF53623">
    <property type="entry name" value="MurD-like peptide ligases, catalytic domain"/>
    <property type="match status" value="1"/>
</dbReference>
<evidence type="ECO:0000256" key="5">
    <source>
        <dbReference type="ARBA" id="ARBA00022840"/>
    </source>
</evidence>
<dbReference type="InterPro" id="IPR013221">
    <property type="entry name" value="Mur_ligase_cen"/>
</dbReference>
<dbReference type="InterPro" id="IPR051046">
    <property type="entry name" value="MurCDEF_CellWall_CoF430Synth"/>
</dbReference>
<evidence type="ECO:0000256" key="11">
    <source>
        <dbReference type="RuleBase" id="RU004136"/>
    </source>
</evidence>
<dbReference type="Pfam" id="PF08245">
    <property type="entry name" value="Mur_ligase_M"/>
    <property type="match status" value="1"/>
</dbReference>
<protein>
    <recommendedName>
        <fullName evidence="10 11">UDP-N-acetylmuramoyl-tripeptide--D-alanyl-D-alanine ligase</fullName>
        <ecNumber evidence="10 11">6.3.2.10</ecNumber>
    </recommendedName>
    <alternativeName>
        <fullName evidence="10">D-alanyl-D-alanine-adding enzyme</fullName>
    </alternativeName>
</protein>
<comment type="caution">
    <text evidence="15">The sequence shown here is derived from an EMBL/GenBank/DDBJ whole genome shotgun (WGS) entry which is preliminary data.</text>
</comment>
<dbReference type="InterPro" id="IPR036565">
    <property type="entry name" value="Mur-like_cat_sf"/>
</dbReference>
<evidence type="ECO:0000313" key="15">
    <source>
        <dbReference type="EMBL" id="NEH11811.1"/>
    </source>
</evidence>
<reference evidence="15 16" key="1">
    <citation type="submission" date="2019-10" db="EMBL/GenBank/DDBJ databases">
        <title>Bifidobacterium from non-human primates.</title>
        <authorList>
            <person name="Modesto M."/>
        </authorList>
    </citation>
    <scope>NUCLEOTIDE SEQUENCE [LARGE SCALE GENOMIC DNA]</scope>
    <source>
        <strain evidence="15 16">SMA1</strain>
    </source>
</reference>
<keyword evidence="2 10" id="KW-0436">Ligase</keyword>
<gene>
    <name evidence="10 15" type="primary">murF</name>
    <name evidence="15" type="ORF">GFD18_06895</name>
</gene>
<dbReference type="HAMAP" id="MF_02019">
    <property type="entry name" value="MurF"/>
    <property type="match status" value="1"/>
</dbReference>
<dbReference type="PANTHER" id="PTHR43024:SF1">
    <property type="entry name" value="UDP-N-ACETYLMURAMOYL-TRIPEPTIDE--D-ALANYL-D-ALANINE LIGASE"/>
    <property type="match status" value="1"/>
</dbReference>
<keyword evidence="9 10" id="KW-0961">Cell wall biogenesis/degradation</keyword>
<evidence type="ECO:0000256" key="7">
    <source>
        <dbReference type="ARBA" id="ARBA00022984"/>
    </source>
</evidence>
<comment type="pathway">
    <text evidence="10 11">Cell wall biogenesis; peptidoglycan biosynthesis.</text>
</comment>
<feature type="domain" description="Mur ligase central" evidence="14">
    <location>
        <begin position="116"/>
        <end position="305"/>
    </location>
</feature>
<dbReference type="GO" id="GO:0016874">
    <property type="term" value="F:ligase activity"/>
    <property type="evidence" value="ECO:0007669"/>
    <property type="project" value="UniProtKB-KW"/>
</dbReference>
<dbReference type="EC" id="6.3.2.10" evidence="10 11"/>
<feature type="domain" description="Mur ligase N-terminal catalytic" evidence="12">
    <location>
        <begin position="29"/>
        <end position="76"/>
    </location>
</feature>
<keyword evidence="5 10" id="KW-0067">ATP-binding</keyword>
<evidence type="ECO:0000259" key="12">
    <source>
        <dbReference type="Pfam" id="PF01225"/>
    </source>
</evidence>
<comment type="subcellular location">
    <subcellularLocation>
        <location evidence="10 11">Cytoplasm</location>
    </subcellularLocation>
</comment>
<dbReference type="InterPro" id="IPR004101">
    <property type="entry name" value="Mur_ligase_C"/>
</dbReference>
<dbReference type="InterPro" id="IPR036615">
    <property type="entry name" value="Mur_ligase_C_dom_sf"/>
</dbReference>
<keyword evidence="1 10" id="KW-0963">Cytoplasm</keyword>
<evidence type="ECO:0000256" key="8">
    <source>
        <dbReference type="ARBA" id="ARBA00023306"/>
    </source>
</evidence>
<comment type="similarity">
    <text evidence="10">Belongs to the MurCDEF family. MurF subfamily.</text>
</comment>
<dbReference type="SUPFAM" id="SSF63418">
    <property type="entry name" value="MurE/MurF N-terminal domain"/>
    <property type="match status" value="1"/>
</dbReference>
<evidence type="ECO:0000259" key="14">
    <source>
        <dbReference type="Pfam" id="PF08245"/>
    </source>
</evidence>
<evidence type="ECO:0000256" key="10">
    <source>
        <dbReference type="HAMAP-Rule" id="MF_02019"/>
    </source>
</evidence>
<dbReference type="EMBL" id="WHZU01000009">
    <property type="protein sequence ID" value="NEH11811.1"/>
    <property type="molecule type" value="Genomic_DNA"/>
</dbReference>